<reference evidence="1 3" key="1">
    <citation type="journal article" date="2013" name="Genome Announc.">
        <title>Complete Genome Sequence of the Sesbania Symbiont and Rice Growth-Promoting Endophyte Rhizobium sp. Strain IRBG74.</title>
        <authorList>
            <person name="Crook M.B."/>
            <person name="Mitra S."/>
            <person name="Ane J.M."/>
            <person name="Sadowsky M.J."/>
            <person name="Gyaneshwar P."/>
        </authorList>
    </citation>
    <scope>NUCLEOTIDE SEQUENCE [LARGE SCALE GENOMIC DNA]</scope>
    <source>
        <strain evidence="1 3">IRBG74</strain>
    </source>
</reference>
<protein>
    <submittedName>
        <fullName evidence="1">Uncharacterized protein</fullName>
    </submittedName>
</protein>
<reference evidence="1" key="2">
    <citation type="submission" date="2013-08" db="EMBL/GenBank/DDBJ databases">
        <authorList>
            <person name="Sundararajan A."/>
        </authorList>
    </citation>
    <scope>NUCLEOTIDE SEQUENCE</scope>
    <source>
        <strain evidence="1">IRBG74</strain>
    </source>
</reference>
<dbReference type="AlphaFoldDB" id="A0A1S9E4P5"/>
<gene>
    <name evidence="1" type="ORF">BN877_II1901</name>
    <name evidence="2" type="ORF">FOB41_28480</name>
</gene>
<organism evidence="1 3">
    <name type="scientific">Agrobacterium pusense</name>
    <dbReference type="NCBI Taxonomy" id="648995"/>
    <lineage>
        <taxon>Bacteria</taxon>
        <taxon>Pseudomonadati</taxon>
        <taxon>Pseudomonadota</taxon>
        <taxon>Alphaproteobacteria</taxon>
        <taxon>Hyphomicrobiales</taxon>
        <taxon>Rhizobiaceae</taxon>
        <taxon>Rhizobium/Agrobacterium group</taxon>
        <taxon>Agrobacterium</taxon>
    </lineage>
</organism>
<evidence type="ECO:0000313" key="2">
    <source>
        <dbReference type="EMBL" id="QIX24985.1"/>
    </source>
</evidence>
<dbReference type="EMBL" id="CP050899">
    <property type="protein sequence ID" value="QIX24985.1"/>
    <property type="molecule type" value="Genomic_DNA"/>
</dbReference>
<evidence type="ECO:0000313" key="4">
    <source>
        <dbReference type="Proteomes" id="UP000500870"/>
    </source>
</evidence>
<name>A0A1S9E4P5_9HYPH</name>
<dbReference type="Proteomes" id="UP000500870">
    <property type="component" value="Chromosome 3"/>
</dbReference>
<evidence type="ECO:0000313" key="3">
    <source>
        <dbReference type="Proteomes" id="UP000016944"/>
    </source>
</evidence>
<accession>U4QDC7</accession>
<dbReference type="Proteomes" id="UP000016944">
    <property type="component" value="Chromosome II"/>
</dbReference>
<accession>A0A1S9E4P5</accession>
<reference evidence="2 4" key="3">
    <citation type="submission" date="2020-04" db="EMBL/GenBank/DDBJ databases">
        <title>FDA dAtabase for Regulatory Grade micrObial Sequences (FDA-ARGOS): Supporting development and validation of Infectious Disease Dx tests.</title>
        <authorList>
            <person name="Sciortino C."/>
            <person name="Tallon L."/>
            <person name="Sadzewicz L."/>
            <person name="Vavikolanu K."/>
            <person name="Mehta A."/>
            <person name="Aluvathingal J."/>
            <person name="Nadendla S."/>
            <person name="Nandy P."/>
            <person name="Geyer C."/>
            <person name="Yan Y."/>
            <person name="Sichtig H."/>
        </authorList>
    </citation>
    <scope>NUCLEOTIDE SEQUENCE [LARGE SCALE GENOMIC DNA]</scope>
    <source>
        <strain evidence="2 4">FDAARGOS_633</strain>
    </source>
</reference>
<proteinExistence type="predicted"/>
<dbReference type="EMBL" id="HG518323">
    <property type="protein sequence ID" value="CDI11686.1"/>
    <property type="molecule type" value="Genomic_DNA"/>
</dbReference>
<evidence type="ECO:0000313" key="1">
    <source>
        <dbReference type="EMBL" id="CDI11686.1"/>
    </source>
</evidence>
<sequence>MSNEVVSLLAIRKVLNEFCEDNRLPIGCAMAVDAARYLIGIASTDEVERLTLRLSLDQWMKERIAAAA</sequence>
<dbReference type="PATRIC" id="fig|424182.3.peg.4741"/>
<dbReference type="KEGG" id="rir:BN877_II1901"/>
<dbReference type="RefSeq" id="WP_022563949.1">
    <property type="nucleotide sequence ID" value="NC_022545.1"/>
</dbReference>